<evidence type="ECO:0000313" key="1">
    <source>
        <dbReference type="EMBL" id="JAP32764.1"/>
    </source>
</evidence>
<organism evidence="1">
    <name type="scientific">Solanum chacoense</name>
    <name type="common">Chaco potato</name>
    <dbReference type="NCBI Taxonomy" id="4108"/>
    <lineage>
        <taxon>Eukaryota</taxon>
        <taxon>Viridiplantae</taxon>
        <taxon>Streptophyta</taxon>
        <taxon>Embryophyta</taxon>
        <taxon>Tracheophyta</taxon>
        <taxon>Spermatophyta</taxon>
        <taxon>Magnoliopsida</taxon>
        <taxon>eudicotyledons</taxon>
        <taxon>Gunneridae</taxon>
        <taxon>Pentapetalae</taxon>
        <taxon>asterids</taxon>
        <taxon>lamiids</taxon>
        <taxon>Solanales</taxon>
        <taxon>Solanaceae</taxon>
        <taxon>Solanoideae</taxon>
        <taxon>Solaneae</taxon>
        <taxon>Solanum</taxon>
    </lineage>
</organism>
<dbReference type="EMBL" id="GEDG01005700">
    <property type="protein sequence ID" value="JAP32764.1"/>
    <property type="molecule type" value="Transcribed_RNA"/>
</dbReference>
<dbReference type="EMBL" id="GEDG01029457">
    <property type="protein sequence ID" value="JAP12533.1"/>
    <property type="molecule type" value="Transcribed_RNA"/>
</dbReference>
<sequence>MICQIQQQPSLFFVYLCFQGLATQSSLHISFLAPLIFHRWCPGLRQSFCQRKELPVGDQIHVGRLVLEEQTSLSQTLHH</sequence>
<protein>
    <submittedName>
        <fullName evidence="1">Putative ovule protein</fullName>
    </submittedName>
</protein>
<dbReference type="AlphaFoldDB" id="A0A0V0IJC5"/>
<proteinExistence type="predicted"/>
<reference evidence="1" key="1">
    <citation type="submission" date="2015-12" db="EMBL/GenBank/DDBJ databases">
        <title>Gene expression during late stages of embryo sac development: a critical building block for successful pollen-pistil interactions.</title>
        <authorList>
            <person name="Liu Y."/>
            <person name="Joly V."/>
            <person name="Sabar M."/>
            <person name="Matton D.P."/>
        </authorList>
    </citation>
    <scope>NUCLEOTIDE SEQUENCE</scope>
</reference>
<dbReference type="EMBL" id="GEDG01026635">
    <property type="protein sequence ID" value="JAP14390.1"/>
    <property type="molecule type" value="Transcribed_RNA"/>
</dbReference>
<name>A0A0V0IJC5_SOLCH</name>
<accession>A0A0V0IJC5</accession>